<dbReference type="InterPro" id="IPR006674">
    <property type="entry name" value="HD_domain"/>
</dbReference>
<dbReference type="GO" id="GO:0008832">
    <property type="term" value="F:dGTPase activity"/>
    <property type="evidence" value="ECO:0007669"/>
    <property type="project" value="TreeGrafter"/>
</dbReference>
<dbReference type="CDD" id="cd00077">
    <property type="entry name" value="HDc"/>
    <property type="match status" value="1"/>
</dbReference>
<comment type="similarity">
    <text evidence="1">Belongs to the SAMHD1 family.</text>
</comment>
<organism evidence="2 3">
    <name type="scientific">Paramuricea clavata</name>
    <name type="common">Red gorgonian</name>
    <name type="synonym">Violescent sea-whip</name>
    <dbReference type="NCBI Taxonomy" id="317549"/>
    <lineage>
        <taxon>Eukaryota</taxon>
        <taxon>Metazoa</taxon>
        <taxon>Cnidaria</taxon>
        <taxon>Anthozoa</taxon>
        <taxon>Octocorallia</taxon>
        <taxon>Malacalcyonacea</taxon>
        <taxon>Plexauridae</taxon>
        <taxon>Paramuricea</taxon>
    </lineage>
</organism>
<dbReference type="Pfam" id="PF01966">
    <property type="entry name" value="HD"/>
    <property type="match status" value="1"/>
</dbReference>
<dbReference type="SMART" id="SM00471">
    <property type="entry name" value="HDc"/>
    <property type="match status" value="1"/>
</dbReference>
<keyword evidence="3" id="KW-1185">Reference proteome</keyword>
<dbReference type="Gene3D" id="1.10.3210.10">
    <property type="entry name" value="Hypothetical protein af1432"/>
    <property type="match status" value="1"/>
</dbReference>
<sequence length="489" mass="57255">MAKDKTGFNDPIHGYMEFDPLLVAIIHTPCFQRMKDIKQLGASYWIFPGASHNRFEHSLGTAHLAGMMIERLKDVHKDTEFKDYITKVDILCVKIAALCHDLGHGPFSHVFDTRMKTKLIKYHESEIERLSDELCEDDDKNERKVYHDKQAKKLEDWEHEDASCDMFDYMLETTEGLKDAFERKHLDENKQSLIKDLIKGKKPAKDMTTQIPTVNGKTKWFLFEIVANKIYEVDCDKFDYFARDCHNLGMKSNFDHLRYIHNIQIILSPDDNGLHLCPRDKLAFNIYELFHTRWSLHHRAYQHKTTKAVEEMITDALVLLEEKYNFSEAISDMEKYTRLTDSIFYEILRSNDADEKTNKAKEILERIQQRNLYKLCGQFQPTQKLEINVSKAAEDIASLSEGRVDPNEIFVSVVNIHFGKKDQDPVKSVLFYKKNGEITSSIGRDDVSKMLPQTFSEQYVRVYGKNLSTDVDKQIIEDCFEKWRQKNKY</sequence>
<dbReference type="PANTHER" id="PTHR11373">
    <property type="entry name" value="DEOXYNUCLEOSIDE TRIPHOSPHATE TRIPHOSPHOHYDROLASE"/>
    <property type="match status" value="1"/>
</dbReference>
<accession>A0A6S7GNC7</accession>
<reference evidence="2" key="1">
    <citation type="submission" date="2020-04" db="EMBL/GenBank/DDBJ databases">
        <authorList>
            <person name="Alioto T."/>
            <person name="Alioto T."/>
            <person name="Gomez Garrido J."/>
        </authorList>
    </citation>
    <scope>NUCLEOTIDE SEQUENCE</scope>
    <source>
        <strain evidence="2">A484AB</strain>
    </source>
</reference>
<comment type="caution">
    <text evidence="2">The sequence shown here is derived from an EMBL/GenBank/DDBJ whole genome shotgun (WGS) entry which is preliminary data.</text>
</comment>
<evidence type="ECO:0000256" key="1">
    <source>
        <dbReference type="ARBA" id="ARBA00005776"/>
    </source>
</evidence>
<evidence type="ECO:0000313" key="2">
    <source>
        <dbReference type="EMBL" id="CAB3991359.1"/>
    </source>
</evidence>
<dbReference type="InterPro" id="IPR045509">
    <property type="entry name" value="HD_assoc_2"/>
</dbReference>
<dbReference type="EMBL" id="CACRXK020001833">
    <property type="protein sequence ID" value="CAB3991359.1"/>
    <property type="molecule type" value="Genomic_DNA"/>
</dbReference>
<gene>
    <name evidence="2" type="ORF">PACLA_8A047412</name>
</gene>
<dbReference type="GO" id="GO:0006203">
    <property type="term" value="P:dGTP catabolic process"/>
    <property type="evidence" value="ECO:0007669"/>
    <property type="project" value="TreeGrafter"/>
</dbReference>
<dbReference type="OrthoDB" id="6020396at2759"/>
<dbReference type="PANTHER" id="PTHR11373:SF4">
    <property type="entry name" value="DEOXYNUCLEOSIDE TRIPHOSPHATE TRIPHOSPHOHYDROLASE SAMHD1"/>
    <property type="match status" value="1"/>
</dbReference>
<dbReference type="AlphaFoldDB" id="A0A6S7GNC7"/>
<evidence type="ECO:0000313" key="3">
    <source>
        <dbReference type="Proteomes" id="UP001152795"/>
    </source>
</evidence>
<protein>
    <submittedName>
        <fullName evidence="2">Uncharacterized protein</fullName>
    </submittedName>
</protein>
<dbReference type="Proteomes" id="UP001152795">
    <property type="component" value="Unassembled WGS sequence"/>
</dbReference>
<name>A0A6S7GNC7_PARCT</name>
<dbReference type="InterPro" id="IPR003607">
    <property type="entry name" value="HD/PDEase_dom"/>
</dbReference>
<dbReference type="GO" id="GO:0005634">
    <property type="term" value="C:nucleus"/>
    <property type="evidence" value="ECO:0007669"/>
    <property type="project" value="TreeGrafter"/>
</dbReference>
<proteinExistence type="inferred from homology"/>
<dbReference type="Pfam" id="PF19276">
    <property type="entry name" value="HD_assoc_2"/>
    <property type="match status" value="1"/>
</dbReference>
<dbReference type="InterPro" id="IPR050135">
    <property type="entry name" value="dGTPase-like"/>
</dbReference>
<dbReference type="SUPFAM" id="SSF109604">
    <property type="entry name" value="HD-domain/PDEase-like"/>
    <property type="match status" value="1"/>
</dbReference>
<dbReference type="Gene3D" id="3.30.70.2760">
    <property type="match status" value="1"/>
</dbReference>